<dbReference type="SUPFAM" id="SSF53474">
    <property type="entry name" value="alpha/beta-Hydrolases"/>
    <property type="match status" value="1"/>
</dbReference>
<evidence type="ECO:0000259" key="2">
    <source>
        <dbReference type="Pfam" id="PF00561"/>
    </source>
</evidence>
<organism evidence="3 4">
    <name type="scientific">Poritiphilus flavus</name>
    <dbReference type="NCBI Taxonomy" id="2697053"/>
    <lineage>
        <taxon>Bacteria</taxon>
        <taxon>Pseudomonadati</taxon>
        <taxon>Bacteroidota</taxon>
        <taxon>Flavobacteriia</taxon>
        <taxon>Flavobacteriales</taxon>
        <taxon>Flavobacteriaceae</taxon>
        <taxon>Poritiphilus</taxon>
    </lineage>
</organism>
<keyword evidence="4" id="KW-1185">Reference proteome</keyword>
<protein>
    <submittedName>
        <fullName evidence="3">Alpha/beta fold hydrolase</fullName>
    </submittedName>
</protein>
<dbReference type="RefSeq" id="WP_161436956.1">
    <property type="nucleotide sequence ID" value="NZ_WXYO01000008.1"/>
</dbReference>
<evidence type="ECO:0000313" key="4">
    <source>
        <dbReference type="Proteomes" id="UP000475249"/>
    </source>
</evidence>
<dbReference type="InterPro" id="IPR029058">
    <property type="entry name" value="AB_hydrolase_fold"/>
</dbReference>
<reference evidence="3 4" key="1">
    <citation type="submission" date="2020-01" db="EMBL/GenBank/DDBJ databases">
        <title>Bacteria diversity of Porities sp.</title>
        <authorList>
            <person name="Wang G."/>
        </authorList>
    </citation>
    <scope>NUCLEOTIDE SEQUENCE [LARGE SCALE GENOMIC DNA]</scope>
    <source>
        <strain evidence="3 4">R33</strain>
    </source>
</reference>
<evidence type="ECO:0000256" key="1">
    <source>
        <dbReference type="ARBA" id="ARBA00022801"/>
    </source>
</evidence>
<comment type="caution">
    <text evidence="3">The sequence shown here is derived from an EMBL/GenBank/DDBJ whole genome shotgun (WGS) entry which is preliminary data.</text>
</comment>
<dbReference type="Pfam" id="PF00561">
    <property type="entry name" value="Abhydrolase_1"/>
    <property type="match status" value="1"/>
</dbReference>
<dbReference type="PANTHER" id="PTHR46118:SF4">
    <property type="entry name" value="PROTEIN ABHD11"/>
    <property type="match status" value="1"/>
</dbReference>
<proteinExistence type="predicted"/>
<feature type="domain" description="AB hydrolase-1" evidence="2">
    <location>
        <begin position="14"/>
        <end position="111"/>
    </location>
</feature>
<dbReference type="EMBL" id="WXYO01000008">
    <property type="protein sequence ID" value="NAS13916.1"/>
    <property type="molecule type" value="Genomic_DNA"/>
</dbReference>
<dbReference type="PANTHER" id="PTHR46118">
    <property type="entry name" value="PROTEIN ABHD11"/>
    <property type="match status" value="1"/>
</dbReference>
<evidence type="ECO:0000313" key="3">
    <source>
        <dbReference type="EMBL" id="NAS13916.1"/>
    </source>
</evidence>
<name>A0A6L9EGZ9_9FLAO</name>
<dbReference type="GO" id="GO:0016787">
    <property type="term" value="F:hydrolase activity"/>
    <property type="evidence" value="ECO:0007669"/>
    <property type="project" value="UniProtKB-KW"/>
</dbReference>
<accession>A0A6L9EGZ9</accession>
<dbReference type="PRINTS" id="PR00111">
    <property type="entry name" value="ABHYDROLASE"/>
</dbReference>
<gene>
    <name evidence="3" type="ORF">GTQ38_18030</name>
</gene>
<dbReference type="Gene3D" id="3.40.50.1820">
    <property type="entry name" value="alpha/beta hydrolase"/>
    <property type="match status" value="1"/>
</dbReference>
<sequence>MEILHSKILGSGQPLCILHGFLGMADNWKSLGNRYATSGFEVHLIDQRNHGRSFWSEDFNYSLMAQDLKAYQDYHGIQSANILGHSMGGKTAMQFACDFPERVEKLLIADIAPKYYPPHHQQIIDALLKVPLEELSSRGEADKQLALHLSDWGIRQFLLKSLYWMEPGKLGFRFNLQVLRHKMEEIGEEAGGGCLFGSQSLFVRGDRSEYIADADIPMIRMYFPDAEVETIDKAGHWLHAENPEQFFQVTQKFLNS</sequence>
<dbReference type="InterPro" id="IPR000073">
    <property type="entry name" value="AB_hydrolase_1"/>
</dbReference>
<dbReference type="AlphaFoldDB" id="A0A6L9EGZ9"/>
<keyword evidence="1 3" id="KW-0378">Hydrolase</keyword>
<dbReference type="Proteomes" id="UP000475249">
    <property type="component" value="Unassembled WGS sequence"/>
</dbReference>